<dbReference type="EMBL" id="VIRV01000014">
    <property type="protein sequence ID" value="MBY0759352.1"/>
    <property type="molecule type" value="Genomic_DNA"/>
</dbReference>
<reference evidence="1 2" key="1">
    <citation type="journal article" date="2020" name="New Microbes New Infect">
        <title>Sellimonas caecigallum sp. nov., description and genome sequence of a new member of the Sellimonas genus isolated from the cecum of feral chicken.</title>
        <authorList>
            <person name="Wongkuna S."/>
            <person name="Ghimire S."/>
            <person name="Antony L."/>
            <person name="Chankhamhaengdecha S."/>
            <person name="Janvilisri T."/>
            <person name="Scaria J."/>
        </authorList>
    </citation>
    <scope>NUCLEOTIDE SEQUENCE [LARGE SCALE GENOMIC DNA]</scope>
    <source>
        <strain evidence="1 2">SW451</strain>
    </source>
</reference>
<evidence type="ECO:0000313" key="1">
    <source>
        <dbReference type="EMBL" id="MBY0759352.1"/>
    </source>
</evidence>
<proteinExistence type="predicted"/>
<evidence type="ECO:0000313" key="2">
    <source>
        <dbReference type="Proteomes" id="UP000779049"/>
    </source>
</evidence>
<gene>
    <name evidence="1" type="ORF">FLB61_09695</name>
</gene>
<accession>A0ABS7L8Q8</accession>
<sequence>MKREYVRPMMRGEVFAANEYVAACGDSGVVYNFECNAGKRRNSYNVYFADGTPYASSNDDEEYYSRFTGYHPCYETHKAESDSGFRDGYMYLQDWWGDNTGERIDVVIWTEYGRNVHCTTNLDEDKWETAKS</sequence>
<name>A0ABS7L8Q8_9FIRM</name>
<dbReference type="RefSeq" id="WP_221920016.1">
    <property type="nucleotide sequence ID" value="NZ_CP173660.1"/>
</dbReference>
<protein>
    <submittedName>
        <fullName evidence="1">Uncharacterized protein</fullName>
    </submittedName>
</protein>
<comment type="caution">
    <text evidence="1">The sequence shown here is derived from an EMBL/GenBank/DDBJ whole genome shotgun (WGS) entry which is preliminary data.</text>
</comment>
<dbReference type="Proteomes" id="UP000779049">
    <property type="component" value="Unassembled WGS sequence"/>
</dbReference>
<keyword evidence="2" id="KW-1185">Reference proteome</keyword>
<organism evidence="1 2">
    <name type="scientific">Sellimonas caecigallum</name>
    <dbReference type="NCBI Taxonomy" id="2592333"/>
    <lineage>
        <taxon>Bacteria</taxon>
        <taxon>Bacillati</taxon>
        <taxon>Bacillota</taxon>
        <taxon>Clostridia</taxon>
        <taxon>Lachnospirales</taxon>
        <taxon>Lachnospiraceae</taxon>
        <taxon>Sellimonas</taxon>
    </lineage>
</organism>